<proteinExistence type="inferred from homology"/>
<dbReference type="Pfam" id="PF00171">
    <property type="entry name" value="Aldedh"/>
    <property type="match status" value="1"/>
</dbReference>
<feature type="domain" description="Aldehyde dehydrogenase" evidence="6">
    <location>
        <begin position="45"/>
        <end position="504"/>
    </location>
</feature>
<dbReference type="PROSITE" id="PS00687">
    <property type="entry name" value="ALDEHYDE_DEHYDR_GLU"/>
    <property type="match status" value="1"/>
</dbReference>
<sequence length="544" mass="56996">MPSTPGPAAPGSPQISVLDPENDPRASYLLSPALTTPLVARIVTSHSAGSHRSMAPFTGQPLVDLPVSSTQDVERAVDRARDAQRFWAGVPVRERAQVLLRLHDIVLTRQSEVLDLIQAESGKTRANAFEEVADVAQVTRHYGMRGPAYLAPRRVRGMLPILTQTRVNRLPVGVVGVIAPWNYPLTLALADVLPALVAGNAVVLKPDPQTTLTALWAAAALEAAGLPEDVLQIVAGGGDVGAALIDEVDHIAFTGSTATGRKIAARAGERLIGATLELGGKNPLYVAADADVEAASAGAVRACFGNTGQLCMSIERLVVHEAVADSFVASFVTKVKALTLSPAMDYSADVGSLTNAAQLERVENHVDDAIARGARILTGGVHRGDVGPLFYAPTVLDGVPPDALCAQEETFGPVVSVMVVRSDAEAVTVMNQTEFGLNASIWTRSVPRGRELARQVRAGTVNINDGYAAAWGSVEAPMGGFKASGLGRRHGREGIEEYTEAQTVAAQLGVGAGLSLDALFALPNGRGQAMLTGGLRVLKSLRAR</sequence>
<dbReference type="InterPro" id="IPR016163">
    <property type="entry name" value="Ald_DH_C"/>
</dbReference>
<evidence type="ECO:0000256" key="1">
    <source>
        <dbReference type="ARBA" id="ARBA00009986"/>
    </source>
</evidence>
<dbReference type="AlphaFoldDB" id="A0A1G6KK41"/>
<evidence type="ECO:0000259" key="6">
    <source>
        <dbReference type="Pfam" id="PF00171"/>
    </source>
</evidence>
<dbReference type="SUPFAM" id="SSF53720">
    <property type="entry name" value="ALDH-like"/>
    <property type="match status" value="1"/>
</dbReference>
<dbReference type="Gene3D" id="3.40.309.10">
    <property type="entry name" value="Aldehyde Dehydrogenase, Chain A, domain 2"/>
    <property type="match status" value="1"/>
</dbReference>
<dbReference type="Proteomes" id="UP000199039">
    <property type="component" value="Unassembled WGS sequence"/>
</dbReference>
<organism evidence="7 8">
    <name type="scientific">Sanguibacter gelidistatuariae</name>
    <dbReference type="NCBI Taxonomy" id="1814289"/>
    <lineage>
        <taxon>Bacteria</taxon>
        <taxon>Bacillati</taxon>
        <taxon>Actinomycetota</taxon>
        <taxon>Actinomycetes</taxon>
        <taxon>Micrococcales</taxon>
        <taxon>Sanguibacteraceae</taxon>
        <taxon>Sanguibacter</taxon>
    </lineage>
</organism>
<evidence type="ECO:0000313" key="8">
    <source>
        <dbReference type="Proteomes" id="UP000199039"/>
    </source>
</evidence>
<evidence type="ECO:0000313" key="7">
    <source>
        <dbReference type="EMBL" id="SDC31400.1"/>
    </source>
</evidence>
<dbReference type="GO" id="GO:0016620">
    <property type="term" value="F:oxidoreductase activity, acting on the aldehyde or oxo group of donors, NAD or NADP as acceptor"/>
    <property type="evidence" value="ECO:0007669"/>
    <property type="project" value="InterPro"/>
</dbReference>
<dbReference type="Gene3D" id="3.40.605.10">
    <property type="entry name" value="Aldehyde Dehydrogenase, Chain A, domain 1"/>
    <property type="match status" value="1"/>
</dbReference>
<evidence type="ECO:0000256" key="2">
    <source>
        <dbReference type="ARBA" id="ARBA00023002"/>
    </source>
</evidence>
<dbReference type="PANTHER" id="PTHR11699">
    <property type="entry name" value="ALDEHYDE DEHYDROGENASE-RELATED"/>
    <property type="match status" value="1"/>
</dbReference>
<dbReference type="InterPro" id="IPR029510">
    <property type="entry name" value="Ald_DH_CS_GLU"/>
</dbReference>
<keyword evidence="8" id="KW-1185">Reference proteome</keyword>
<evidence type="ECO:0000256" key="5">
    <source>
        <dbReference type="SAM" id="MobiDB-lite"/>
    </source>
</evidence>
<keyword evidence="2 4" id="KW-0560">Oxidoreductase</keyword>
<dbReference type="STRING" id="1814289.SAMN05216410_1618"/>
<feature type="compositionally biased region" description="Pro residues" evidence="5">
    <location>
        <begin position="1"/>
        <end position="10"/>
    </location>
</feature>
<dbReference type="FunFam" id="3.40.309.10:FF:000009">
    <property type="entry name" value="Aldehyde dehydrogenase A"/>
    <property type="match status" value="1"/>
</dbReference>
<protein>
    <submittedName>
        <fullName evidence="7">Succinate-semialdehyde dehydrogenase / glutarate-semialdehyde dehydrogenase</fullName>
    </submittedName>
</protein>
<dbReference type="RefSeq" id="WP_175559047.1">
    <property type="nucleotide sequence ID" value="NZ_FMYH01000002.1"/>
</dbReference>
<feature type="active site" evidence="3">
    <location>
        <position position="277"/>
    </location>
</feature>
<dbReference type="InterPro" id="IPR016161">
    <property type="entry name" value="Ald_DH/histidinol_DH"/>
</dbReference>
<name>A0A1G6KK41_9MICO</name>
<dbReference type="EMBL" id="FMYH01000002">
    <property type="protein sequence ID" value="SDC31400.1"/>
    <property type="molecule type" value="Genomic_DNA"/>
</dbReference>
<evidence type="ECO:0000256" key="3">
    <source>
        <dbReference type="PROSITE-ProRule" id="PRU10007"/>
    </source>
</evidence>
<evidence type="ECO:0000256" key="4">
    <source>
        <dbReference type="RuleBase" id="RU003345"/>
    </source>
</evidence>
<dbReference type="NCBIfam" id="NF006916">
    <property type="entry name" value="PRK09407.1"/>
    <property type="match status" value="1"/>
</dbReference>
<reference evidence="7 8" key="1">
    <citation type="submission" date="2016-09" db="EMBL/GenBank/DDBJ databases">
        <authorList>
            <person name="Capua I."/>
            <person name="De Benedictis P."/>
            <person name="Joannis T."/>
            <person name="Lombin L.H."/>
            <person name="Cattoli G."/>
        </authorList>
    </citation>
    <scope>NUCLEOTIDE SEQUENCE [LARGE SCALE GENOMIC DNA]</scope>
    <source>
        <strain evidence="7 8">ISLP-3</strain>
    </source>
</reference>
<feature type="region of interest" description="Disordered" evidence="5">
    <location>
        <begin position="1"/>
        <end position="22"/>
    </location>
</feature>
<gene>
    <name evidence="7" type="ORF">SAMN05216410_1618</name>
</gene>
<comment type="similarity">
    <text evidence="1 4">Belongs to the aldehyde dehydrogenase family.</text>
</comment>
<accession>A0A1G6KK41</accession>
<dbReference type="InterPro" id="IPR016162">
    <property type="entry name" value="Ald_DH_N"/>
</dbReference>
<dbReference type="InterPro" id="IPR015590">
    <property type="entry name" value="Aldehyde_DH_dom"/>
</dbReference>